<reference evidence="1" key="1">
    <citation type="submission" date="2022-04" db="EMBL/GenBank/DDBJ databases">
        <title>Genome of the entomopathogenic fungus Entomophthora muscae.</title>
        <authorList>
            <person name="Elya C."/>
            <person name="Lovett B.R."/>
            <person name="Lee E."/>
            <person name="Macias A.M."/>
            <person name="Hajek A.E."/>
            <person name="De Bivort B.L."/>
            <person name="Kasson M.T."/>
            <person name="De Fine Licht H.H."/>
            <person name="Stajich J.E."/>
        </authorList>
    </citation>
    <scope>NUCLEOTIDE SEQUENCE</scope>
    <source>
        <strain evidence="1">Berkeley</strain>
    </source>
</reference>
<sequence length="88" mass="9857">MDRLETQLVRMVPSNHTFLLSHYPVATTQFGKSSSGLSFPELANYVSVYFCGHLHELAYGILLLVRQLTSSRYWGGLESIPSLSLPRA</sequence>
<proteinExistence type="predicted"/>
<dbReference type="EMBL" id="QTSX02007140">
    <property type="protein sequence ID" value="KAJ9050733.1"/>
    <property type="molecule type" value="Genomic_DNA"/>
</dbReference>
<keyword evidence="2" id="KW-1185">Reference proteome</keyword>
<comment type="caution">
    <text evidence="1">The sequence shown here is derived from an EMBL/GenBank/DDBJ whole genome shotgun (WGS) entry which is preliminary data.</text>
</comment>
<dbReference type="Proteomes" id="UP001165960">
    <property type="component" value="Unassembled WGS sequence"/>
</dbReference>
<evidence type="ECO:0000313" key="2">
    <source>
        <dbReference type="Proteomes" id="UP001165960"/>
    </source>
</evidence>
<accession>A0ACC2RKV1</accession>
<name>A0ACC2RKV1_9FUNG</name>
<gene>
    <name evidence="1" type="ORF">DSO57_1011632</name>
</gene>
<organism evidence="1 2">
    <name type="scientific">Entomophthora muscae</name>
    <dbReference type="NCBI Taxonomy" id="34485"/>
    <lineage>
        <taxon>Eukaryota</taxon>
        <taxon>Fungi</taxon>
        <taxon>Fungi incertae sedis</taxon>
        <taxon>Zoopagomycota</taxon>
        <taxon>Entomophthoromycotina</taxon>
        <taxon>Entomophthoromycetes</taxon>
        <taxon>Entomophthorales</taxon>
        <taxon>Entomophthoraceae</taxon>
        <taxon>Entomophthora</taxon>
    </lineage>
</organism>
<evidence type="ECO:0000313" key="1">
    <source>
        <dbReference type="EMBL" id="KAJ9050733.1"/>
    </source>
</evidence>
<protein>
    <submittedName>
        <fullName evidence="1">Uncharacterized protein</fullName>
    </submittedName>
</protein>